<keyword evidence="2" id="KW-1185">Reference proteome</keyword>
<evidence type="ECO:0000313" key="1">
    <source>
        <dbReference type="EMBL" id="MBS4195330.1"/>
    </source>
</evidence>
<name>A0A942TCL6_9BACI</name>
<dbReference type="RefSeq" id="WP_213124557.1">
    <property type="nucleotide sequence ID" value="NZ_JAGYPG010000002.1"/>
</dbReference>
<reference evidence="1 2" key="1">
    <citation type="submission" date="2021-05" db="EMBL/GenBank/DDBJ databases">
        <title>Novel Bacillus species.</title>
        <authorList>
            <person name="Liu G."/>
        </authorList>
    </citation>
    <scope>NUCLEOTIDE SEQUENCE [LARGE SCALE GENOMIC DNA]</scope>
    <source>
        <strain evidence="2">FJAT-49780</strain>
    </source>
</reference>
<dbReference type="AlphaFoldDB" id="A0A942TCL6"/>
<dbReference type="EMBL" id="JAGYPG010000002">
    <property type="protein sequence ID" value="MBS4195330.1"/>
    <property type="molecule type" value="Genomic_DNA"/>
</dbReference>
<protein>
    <submittedName>
        <fullName evidence="1">Uncharacterized protein</fullName>
    </submittedName>
</protein>
<sequence length="149" mass="17338">MSEFHQHGLQHSIISHLRNKLGIRVDWVFDGYKKPTEKPFITVEQMQNNNDILAKQREAVRTIYRFQVGLHAQSSTDRARLQERIKRIFLFDEITFLDTDKSPAQASGFFMCELMAEVPMPAGDVSNISDYHTVYFDIEVSAEHYKEAK</sequence>
<comment type="caution">
    <text evidence="1">The sequence shown here is derived from an EMBL/GenBank/DDBJ whole genome shotgun (WGS) entry which is preliminary data.</text>
</comment>
<dbReference type="Proteomes" id="UP000681414">
    <property type="component" value="Unassembled WGS sequence"/>
</dbReference>
<accession>A0A942TCL6</accession>
<organism evidence="1 2">
    <name type="scientific">Lederbergia citri</name>
    <dbReference type="NCBI Taxonomy" id="2833580"/>
    <lineage>
        <taxon>Bacteria</taxon>
        <taxon>Bacillati</taxon>
        <taxon>Bacillota</taxon>
        <taxon>Bacilli</taxon>
        <taxon>Bacillales</taxon>
        <taxon>Bacillaceae</taxon>
        <taxon>Lederbergia</taxon>
    </lineage>
</organism>
<evidence type="ECO:0000313" key="2">
    <source>
        <dbReference type="Proteomes" id="UP000681414"/>
    </source>
</evidence>
<proteinExistence type="predicted"/>
<gene>
    <name evidence="1" type="ORF">KHA97_09700</name>
</gene>